<protein>
    <submittedName>
        <fullName evidence="1">ORF888</fullName>
    </submittedName>
</protein>
<dbReference type="EMBL" id="MF768985">
    <property type="protein sequence ID" value="ATU83940.1"/>
    <property type="molecule type" value="Genomic_DNA"/>
</dbReference>
<sequence>MGLFPDPEPGPLLVELPEYVVGVEEIVGEEVLLSWVVAFRDLNKPQIPMINKINKMNPIISAVLNFLVFGEFS</sequence>
<name>A0A2D3I6B8_9VIRU</name>
<dbReference type="Proteomes" id="UP000267516">
    <property type="component" value="Segment"/>
</dbReference>
<evidence type="ECO:0000313" key="1">
    <source>
        <dbReference type="EMBL" id="ATU83940.1"/>
    </source>
</evidence>
<organism evidence="1">
    <name type="scientific">White spot syndrome virus</name>
    <dbReference type="NCBI Taxonomy" id="342409"/>
    <lineage>
        <taxon>Viruses</taxon>
        <taxon>Viruses incertae sedis</taxon>
        <taxon>Naldaviricetes</taxon>
        <taxon>Nimaviridae</taxon>
        <taxon>Whispovirus</taxon>
    </lineage>
</organism>
<reference evidence="1" key="1">
    <citation type="journal article" date="2018" name="Aquaculture">
        <title>Complete genome sequence of a white spot syndrome virus associated with a disease incursion in Australia.</title>
        <authorList>
            <person name="Oakey J."/>
            <person name="Smith C.S."/>
        </authorList>
    </citation>
    <scope>NUCLEOTIDE SEQUENCE [LARGE SCALE GENOMIC DNA]</scope>
    <source>
        <strain evidence="1">WSSV-AU</strain>
    </source>
</reference>
<accession>A0A2D3I6B8</accession>
<proteinExistence type="predicted"/>